<protein>
    <recommendedName>
        <fullName evidence="3">Ketohydroxyglutarate aldolase</fullName>
    </recommendedName>
</protein>
<sequence length="79" mass="8439">MPGKTPVSVLIDAAPPDRFEDVIARLQAAGLEIEQVLEESGVVLGTTEPDRLPSLSAVRGATVEAQRTFQLKPPDSDIQ</sequence>
<dbReference type="AlphaFoldDB" id="A0AAE6KUH7"/>
<evidence type="ECO:0000313" key="2">
    <source>
        <dbReference type="Proteomes" id="UP000320179"/>
    </source>
</evidence>
<evidence type="ECO:0000313" key="1">
    <source>
        <dbReference type="EMBL" id="QDE70225.1"/>
    </source>
</evidence>
<dbReference type="Proteomes" id="UP000320179">
    <property type="component" value="Chromosome"/>
</dbReference>
<dbReference type="RefSeq" id="WP_140799487.1">
    <property type="nucleotide sequence ID" value="NZ_CP017169.1"/>
</dbReference>
<dbReference type="EMBL" id="CP017174">
    <property type="protein sequence ID" value="QDE70225.1"/>
    <property type="molecule type" value="Genomic_DNA"/>
</dbReference>
<gene>
    <name evidence="1" type="ORF">BHS09_26445</name>
</gene>
<organism evidence="1 2">
    <name type="scientific">Myxococcus xanthus</name>
    <dbReference type="NCBI Taxonomy" id="34"/>
    <lineage>
        <taxon>Bacteria</taxon>
        <taxon>Pseudomonadati</taxon>
        <taxon>Myxococcota</taxon>
        <taxon>Myxococcia</taxon>
        <taxon>Myxococcales</taxon>
        <taxon>Cystobacterineae</taxon>
        <taxon>Myxococcaceae</taxon>
        <taxon>Myxococcus</taxon>
    </lineage>
</organism>
<reference evidence="1 2" key="1">
    <citation type="journal article" date="2019" name="Science">
        <title>Social genes are selection hotspots in kin groups of a soil microbe.</title>
        <authorList>
            <person name="Wielgoss S."/>
            <person name="Wolfensberger R."/>
            <person name="Sun L."/>
            <person name="Fiegna F."/>
            <person name="Velicer G.J."/>
        </authorList>
    </citation>
    <scope>NUCLEOTIDE SEQUENCE [LARGE SCALE GENOMIC DNA]</scope>
    <source>
        <strain evidence="1 2">MC3.5.9c15</strain>
    </source>
</reference>
<name>A0AAE6KUH7_MYXXA</name>
<accession>A0AAE6KUH7</accession>
<evidence type="ECO:0008006" key="3">
    <source>
        <dbReference type="Google" id="ProtNLM"/>
    </source>
</evidence>
<proteinExistence type="predicted"/>